<accession>A0ABP7CC90</accession>
<organism evidence="2 3">
    <name type="scientific">Nonomuraea antimicrobica</name>
    <dbReference type="NCBI Taxonomy" id="561173"/>
    <lineage>
        <taxon>Bacteria</taxon>
        <taxon>Bacillati</taxon>
        <taxon>Actinomycetota</taxon>
        <taxon>Actinomycetes</taxon>
        <taxon>Streptosporangiales</taxon>
        <taxon>Streptosporangiaceae</taxon>
        <taxon>Nonomuraea</taxon>
    </lineage>
</organism>
<proteinExistence type="predicted"/>
<evidence type="ECO:0000313" key="2">
    <source>
        <dbReference type="EMBL" id="GAA3683150.1"/>
    </source>
</evidence>
<protein>
    <submittedName>
        <fullName evidence="2">Uncharacterized protein</fullName>
    </submittedName>
</protein>
<keyword evidence="3" id="KW-1185">Reference proteome</keyword>
<reference evidence="3" key="1">
    <citation type="journal article" date="2019" name="Int. J. Syst. Evol. Microbiol.">
        <title>The Global Catalogue of Microorganisms (GCM) 10K type strain sequencing project: providing services to taxonomists for standard genome sequencing and annotation.</title>
        <authorList>
            <consortium name="The Broad Institute Genomics Platform"/>
            <consortium name="The Broad Institute Genome Sequencing Center for Infectious Disease"/>
            <person name="Wu L."/>
            <person name="Ma J."/>
        </authorList>
    </citation>
    <scope>NUCLEOTIDE SEQUENCE [LARGE SCALE GENOMIC DNA]</scope>
    <source>
        <strain evidence="3">JCM 16904</strain>
    </source>
</reference>
<gene>
    <name evidence="2" type="ORF">GCM10022224_054560</name>
</gene>
<sequence length="98" mass="10558">MEEAVTGLPWERRGSAAPAGSADISDRVIMRAMSVARRRTPGLRGGLTTSPSNWGDGSRERSLNGRVLASLIPVKVRVNPLETSPTHERALSHSTPRT</sequence>
<feature type="region of interest" description="Disordered" evidence="1">
    <location>
        <begin position="79"/>
        <end position="98"/>
    </location>
</feature>
<comment type="caution">
    <text evidence="2">The sequence shown here is derived from an EMBL/GenBank/DDBJ whole genome shotgun (WGS) entry which is preliminary data.</text>
</comment>
<dbReference type="Proteomes" id="UP001500902">
    <property type="component" value="Unassembled WGS sequence"/>
</dbReference>
<name>A0ABP7CC90_9ACTN</name>
<dbReference type="EMBL" id="BAAAZP010000099">
    <property type="protein sequence ID" value="GAA3683150.1"/>
    <property type="molecule type" value="Genomic_DNA"/>
</dbReference>
<evidence type="ECO:0000256" key="1">
    <source>
        <dbReference type="SAM" id="MobiDB-lite"/>
    </source>
</evidence>
<feature type="region of interest" description="Disordered" evidence="1">
    <location>
        <begin position="40"/>
        <end position="61"/>
    </location>
</feature>
<evidence type="ECO:0000313" key="3">
    <source>
        <dbReference type="Proteomes" id="UP001500902"/>
    </source>
</evidence>
<feature type="region of interest" description="Disordered" evidence="1">
    <location>
        <begin position="1"/>
        <end position="23"/>
    </location>
</feature>